<dbReference type="RefSeq" id="WP_092910361.1">
    <property type="nucleotide sequence ID" value="NZ_FOUZ01000019.1"/>
</dbReference>
<evidence type="ECO:0000313" key="1">
    <source>
        <dbReference type="EMBL" id="SFN67368.1"/>
    </source>
</evidence>
<dbReference type="STRING" id="684065.SAMN05421738_11928"/>
<dbReference type="InterPro" id="IPR012674">
    <property type="entry name" value="Calycin"/>
</dbReference>
<gene>
    <name evidence="1" type="ORF">SAMN05421738_11928</name>
</gene>
<evidence type="ECO:0000313" key="2">
    <source>
        <dbReference type="Proteomes" id="UP000199149"/>
    </source>
</evidence>
<dbReference type="EMBL" id="FOUZ01000019">
    <property type="protein sequence ID" value="SFN67368.1"/>
    <property type="molecule type" value="Genomic_DNA"/>
</dbReference>
<protein>
    <recommendedName>
        <fullName evidence="3">Lipocalin-like domain-containing protein</fullName>
    </recommendedName>
</protein>
<dbReference type="SUPFAM" id="SSF50814">
    <property type="entry name" value="Lipocalins"/>
    <property type="match status" value="1"/>
</dbReference>
<proteinExistence type="predicted"/>
<dbReference type="AlphaFoldDB" id="A0A1I5AY51"/>
<keyword evidence="2" id="KW-1185">Reference proteome</keyword>
<evidence type="ECO:0008006" key="3">
    <source>
        <dbReference type="Google" id="ProtNLM"/>
    </source>
</evidence>
<accession>A0A1I5AY51</accession>
<organism evidence="1 2">
    <name type="scientific">Algoriella xinjiangensis</name>
    <dbReference type="NCBI Taxonomy" id="684065"/>
    <lineage>
        <taxon>Bacteria</taxon>
        <taxon>Pseudomonadati</taxon>
        <taxon>Bacteroidota</taxon>
        <taxon>Flavobacteriia</taxon>
        <taxon>Flavobacteriales</taxon>
        <taxon>Weeksellaceae</taxon>
        <taxon>Algoriella</taxon>
    </lineage>
</organism>
<reference evidence="2" key="1">
    <citation type="submission" date="2016-10" db="EMBL/GenBank/DDBJ databases">
        <authorList>
            <person name="Varghese N."/>
            <person name="Submissions S."/>
        </authorList>
    </citation>
    <scope>NUCLEOTIDE SEQUENCE [LARGE SCALE GENOMIC DNA]</scope>
    <source>
        <strain evidence="2">XJ109</strain>
    </source>
</reference>
<name>A0A1I5AY51_9FLAO</name>
<dbReference type="Proteomes" id="UP000199149">
    <property type="component" value="Unassembled WGS sequence"/>
</dbReference>
<dbReference type="OrthoDB" id="951812at2"/>
<sequence length="152" mass="17729">MKIEQLEGVWSVIYTNFPMWLKGDKIRPTFTYITEERNGILGLKDEVNYLSNGKIKSIIGWDESLNKDNTSFMWRGEGLKSIITSNWEIIYTAENLDWLIIHFEKTLFTPEGYDVISKNKTPNEDELTAIHNKLRELDLMDKLTSLLLSSHE</sequence>